<comment type="similarity">
    <text evidence="2">Belongs to the outer membrane factor (OMF) (TC 1.B.17) family.</text>
</comment>
<dbReference type="Gene3D" id="1.20.1600.10">
    <property type="entry name" value="Outer membrane efflux proteins (OEP)"/>
    <property type="match status" value="1"/>
</dbReference>
<keyword evidence="8" id="KW-0175">Coiled coil</keyword>
<evidence type="ECO:0000256" key="7">
    <source>
        <dbReference type="ARBA" id="ARBA00023237"/>
    </source>
</evidence>
<evidence type="ECO:0000256" key="3">
    <source>
        <dbReference type="ARBA" id="ARBA00022448"/>
    </source>
</evidence>
<name>I8T2P8_9GAMM</name>
<evidence type="ECO:0000256" key="5">
    <source>
        <dbReference type="ARBA" id="ARBA00022692"/>
    </source>
</evidence>
<evidence type="ECO:0000256" key="6">
    <source>
        <dbReference type="ARBA" id="ARBA00023136"/>
    </source>
</evidence>
<dbReference type="EMBL" id="AKGD01000004">
    <property type="protein sequence ID" value="EIT67943.1"/>
    <property type="molecule type" value="Genomic_DNA"/>
</dbReference>
<reference evidence="9 10" key="1">
    <citation type="journal article" date="2012" name="J. Bacteriol.">
        <title>Genome Sequence of n-Alkane-Degrading Hydrocarboniphaga effusa Strain AP103T (ATCC BAA-332T).</title>
        <authorList>
            <person name="Chang H.K."/>
            <person name="Zylstra G.J."/>
            <person name="Chae J.C."/>
        </authorList>
    </citation>
    <scope>NUCLEOTIDE SEQUENCE [LARGE SCALE GENOMIC DNA]</scope>
    <source>
        <strain evidence="9 10">AP103</strain>
    </source>
</reference>
<dbReference type="GO" id="GO:0015288">
    <property type="term" value="F:porin activity"/>
    <property type="evidence" value="ECO:0007669"/>
    <property type="project" value="TreeGrafter"/>
</dbReference>
<gene>
    <name evidence="9" type="ORF">WQQ_43780</name>
</gene>
<protein>
    <recommendedName>
        <fullName evidence="11">Outer membrane efflux protein</fullName>
    </recommendedName>
</protein>
<dbReference type="InterPro" id="IPR051906">
    <property type="entry name" value="TolC-like"/>
</dbReference>
<keyword evidence="6" id="KW-0472">Membrane</keyword>
<evidence type="ECO:0000256" key="2">
    <source>
        <dbReference type="ARBA" id="ARBA00007613"/>
    </source>
</evidence>
<evidence type="ECO:0000313" key="10">
    <source>
        <dbReference type="Proteomes" id="UP000003704"/>
    </source>
</evidence>
<feature type="coiled-coil region" evidence="8">
    <location>
        <begin position="328"/>
        <end position="355"/>
    </location>
</feature>
<dbReference type="Proteomes" id="UP000003704">
    <property type="component" value="Unassembled WGS sequence"/>
</dbReference>
<dbReference type="SUPFAM" id="SSF56954">
    <property type="entry name" value="Outer membrane efflux proteins (OEP)"/>
    <property type="match status" value="1"/>
</dbReference>
<dbReference type="PANTHER" id="PTHR30026">
    <property type="entry name" value="OUTER MEMBRANE PROTEIN TOLC"/>
    <property type="match status" value="1"/>
</dbReference>
<dbReference type="GO" id="GO:0015562">
    <property type="term" value="F:efflux transmembrane transporter activity"/>
    <property type="evidence" value="ECO:0007669"/>
    <property type="project" value="InterPro"/>
</dbReference>
<proteinExistence type="inferred from homology"/>
<comment type="subcellular location">
    <subcellularLocation>
        <location evidence="1">Cell outer membrane</location>
    </subcellularLocation>
</comment>
<dbReference type="Pfam" id="PF02321">
    <property type="entry name" value="OEP"/>
    <property type="match status" value="2"/>
</dbReference>
<feature type="coiled-coil region" evidence="8">
    <location>
        <begin position="247"/>
        <end position="274"/>
    </location>
</feature>
<dbReference type="STRING" id="1172194.WQQ_43780"/>
<organism evidence="9 10">
    <name type="scientific">Hydrocarboniphaga effusa AP103</name>
    <dbReference type="NCBI Taxonomy" id="1172194"/>
    <lineage>
        <taxon>Bacteria</taxon>
        <taxon>Pseudomonadati</taxon>
        <taxon>Pseudomonadota</taxon>
        <taxon>Gammaproteobacteria</taxon>
        <taxon>Nevskiales</taxon>
        <taxon>Nevskiaceae</taxon>
        <taxon>Hydrocarboniphaga</taxon>
    </lineage>
</organism>
<keyword evidence="5" id="KW-0812">Transmembrane</keyword>
<keyword evidence="10" id="KW-1185">Reference proteome</keyword>
<keyword evidence="4" id="KW-1134">Transmembrane beta strand</keyword>
<dbReference type="AlphaFoldDB" id="I8T2P8"/>
<dbReference type="GO" id="GO:1990281">
    <property type="term" value="C:efflux pump complex"/>
    <property type="evidence" value="ECO:0007669"/>
    <property type="project" value="TreeGrafter"/>
</dbReference>
<evidence type="ECO:0000256" key="4">
    <source>
        <dbReference type="ARBA" id="ARBA00022452"/>
    </source>
</evidence>
<evidence type="ECO:0000256" key="8">
    <source>
        <dbReference type="SAM" id="Coils"/>
    </source>
</evidence>
<sequence>MIASLASNLSLQAESASVESALAAIDLARSALRPNLALQARYSRTEGGRVIELPIGDLINPAYETLNELTAASGDPTTFPAVENQRFMLQREREQDTALSMSLPLWAPALRAQLRASTANAGAADSRREVLARTLVRDTRQACYSVLRAQVDIDNLSAAEISLAENLRATRLLLEAGRSTREPVLRAEAERLETEQRLIEARNTLRQAQRYLNFLVNRTLDSPVSVEISEADQLLAHSARFDSDPTAKAQRAELRQAEQSIVAADARLAGARAENWPTLSLDARYGVQGSSYDVGRDDDLATVSLTLSWTLFDGGARKARQAQAMLSGQQLRQQREQLRQQVELEQRRARDEASTQAQALRSAQARSAAADEALRIAGKRREAGSLTQLEYFDARRALTDAQSAEALARYRHLASLAELEFAATAYPLPSNLLADAAGSGLP</sequence>
<comment type="caution">
    <text evidence="9">The sequence shown here is derived from an EMBL/GenBank/DDBJ whole genome shotgun (WGS) entry which is preliminary data.</text>
</comment>
<evidence type="ECO:0000256" key="1">
    <source>
        <dbReference type="ARBA" id="ARBA00004442"/>
    </source>
</evidence>
<dbReference type="PANTHER" id="PTHR30026:SF21">
    <property type="entry name" value="SLR1270 PROTEIN"/>
    <property type="match status" value="1"/>
</dbReference>
<keyword evidence="7" id="KW-0998">Cell outer membrane</keyword>
<evidence type="ECO:0008006" key="11">
    <source>
        <dbReference type="Google" id="ProtNLM"/>
    </source>
</evidence>
<dbReference type="GO" id="GO:0009279">
    <property type="term" value="C:cell outer membrane"/>
    <property type="evidence" value="ECO:0007669"/>
    <property type="project" value="UniProtKB-SubCell"/>
</dbReference>
<keyword evidence="3" id="KW-0813">Transport</keyword>
<dbReference type="InterPro" id="IPR003423">
    <property type="entry name" value="OMP_efflux"/>
</dbReference>
<evidence type="ECO:0000313" key="9">
    <source>
        <dbReference type="EMBL" id="EIT67943.1"/>
    </source>
</evidence>
<accession>I8T2P8</accession>